<dbReference type="Proteomes" id="UP000069205">
    <property type="component" value="Chromosome"/>
</dbReference>
<dbReference type="STRING" id="42253.NITMOv2_4565"/>
<sequence length="104" mass="11302">MTTPPASKLLILLAAAVSLAEAAPRDAMPAPDADFLEFLGSWHVGDERWIDPFQLDDPPGIGSSGRSQDATKDEGARTRQPTGPQDDARPRQSDRSHPRRDVMP</sequence>
<feature type="chain" id="PRO_5005477064" evidence="2">
    <location>
        <begin position="23"/>
        <end position="104"/>
    </location>
</feature>
<feature type="signal peptide" evidence="2">
    <location>
        <begin position="1"/>
        <end position="22"/>
    </location>
</feature>
<dbReference type="RefSeq" id="WP_053381712.1">
    <property type="nucleotide sequence ID" value="NZ_CP011801.1"/>
</dbReference>
<dbReference type="KEGG" id="nmv:NITMOv2_4565"/>
<feature type="region of interest" description="Disordered" evidence="1">
    <location>
        <begin position="50"/>
        <end position="104"/>
    </location>
</feature>
<reference evidence="3 4" key="1">
    <citation type="journal article" date="2015" name="Proc. Natl. Acad. Sci. U.S.A.">
        <title>Expanded metabolic versatility of ubiquitous nitrite-oxidizing bacteria from the genus Nitrospira.</title>
        <authorList>
            <person name="Koch H."/>
            <person name="Lucker S."/>
            <person name="Albertsen M."/>
            <person name="Kitzinger K."/>
            <person name="Herbold C."/>
            <person name="Spieck E."/>
            <person name="Nielsen P.H."/>
            <person name="Wagner M."/>
            <person name="Daims H."/>
        </authorList>
    </citation>
    <scope>NUCLEOTIDE SEQUENCE [LARGE SCALE GENOMIC DNA]</scope>
    <source>
        <strain evidence="3 4">NSP M-1</strain>
    </source>
</reference>
<evidence type="ECO:0000256" key="2">
    <source>
        <dbReference type="SAM" id="SignalP"/>
    </source>
</evidence>
<gene>
    <name evidence="3" type="ORF">NITMOv2_4565</name>
</gene>
<dbReference type="EMBL" id="CP011801">
    <property type="protein sequence ID" value="ALA60938.1"/>
    <property type="molecule type" value="Genomic_DNA"/>
</dbReference>
<evidence type="ECO:0000313" key="3">
    <source>
        <dbReference type="EMBL" id="ALA60938.1"/>
    </source>
</evidence>
<dbReference type="AlphaFoldDB" id="A0A0K2GJ15"/>
<feature type="compositionally biased region" description="Basic and acidic residues" evidence="1">
    <location>
        <begin position="86"/>
        <end position="104"/>
    </location>
</feature>
<evidence type="ECO:0000256" key="1">
    <source>
        <dbReference type="SAM" id="MobiDB-lite"/>
    </source>
</evidence>
<protein>
    <submittedName>
        <fullName evidence="3">Uncharacterized protein</fullName>
    </submittedName>
</protein>
<keyword evidence="2" id="KW-0732">Signal</keyword>
<keyword evidence="4" id="KW-1185">Reference proteome</keyword>
<accession>A0A0K2GJ15</accession>
<organism evidence="3 4">
    <name type="scientific">Nitrospira moscoviensis</name>
    <dbReference type="NCBI Taxonomy" id="42253"/>
    <lineage>
        <taxon>Bacteria</taxon>
        <taxon>Pseudomonadati</taxon>
        <taxon>Nitrospirota</taxon>
        <taxon>Nitrospiria</taxon>
        <taxon>Nitrospirales</taxon>
        <taxon>Nitrospiraceae</taxon>
        <taxon>Nitrospira</taxon>
    </lineage>
</organism>
<dbReference type="PATRIC" id="fig|42253.5.peg.4502"/>
<evidence type="ECO:0000313" key="4">
    <source>
        <dbReference type="Proteomes" id="UP000069205"/>
    </source>
</evidence>
<proteinExistence type="predicted"/>
<name>A0A0K2GJ15_NITMO</name>